<evidence type="ECO:0000256" key="4">
    <source>
        <dbReference type="ARBA" id="ARBA00023136"/>
    </source>
</evidence>
<keyword evidence="4 6" id="KW-0472">Membrane</keyword>
<comment type="caution">
    <text evidence="7">The sequence shown here is derived from an EMBL/GenBank/DDBJ whole genome shotgun (WGS) entry which is preliminary data.</text>
</comment>
<proteinExistence type="predicted"/>
<dbReference type="PANTHER" id="PTHR16950:SF16">
    <property type="entry name" value="ZINC TRANSPORTER ZIP13"/>
    <property type="match status" value="1"/>
</dbReference>
<dbReference type="GO" id="GO:0005385">
    <property type="term" value="F:zinc ion transmembrane transporter activity"/>
    <property type="evidence" value="ECO:0007669"/>
    <property type="project" value="TreeGrafter"/>
</dbReference>
<feature type="transmembrane region" description="Helical" evidence="6">
    <location>
        <begin position="432"/>
        <end position="449"/>
    </location>
</feature>
<dbReference type="Pfam" id="PF02535">
    <property type="entry name" value="Zip"/>
    <property type="match status" value="1"/>
</dbReference>
<keyword evidence="3 6" id="KW-1133">Transmembrane helix</keyword>
<dbReference type="Proteomes" id="UP001515480">
    <property type="component" value="Unassembled WGS sequence"/>
</dbReference>
<accession>A0AB34IDR9</accession>
<sequence>MAAMASQLFDGLLAGPTPADLWDSIVVGVLQDARCAPSSPRSIRQLCSPQPSPELSAILATALISLAPMLVLPLLPPMESERGRRAQPLLLCFAAGGLLGDVFLHILPHSHAHEQHGGHSNTQAHGDERGHGLAHGHEHAHEHGHAHGHEHAGHAHSIGEAVVGMAVLAGFMAFFLVEKLVRHRHGGDAPAHAHAHSHGKEAPAHSAAQAGAGAVAQEATPRKKGQRGKTLTHDPPHSHSTPTATPAAHVDGPSHSHSHGADESHGATRREPHPSRARRSPARARPAAAAPREDAEPMRVPSSDGRIAGYLNLAADAAHNFTDGLALGAAFRSSWWVGVGTTLTVLIHEVPHEVGDVAILMQAGFSKWEAIRAQLSTALGALLGTLVALALGEQQSSLLLDFTAGGFIYVATVDVMPTLLRGDCSFAQTMQELFAMTAGVSMMLLVLALES</sequence>
<dbReference type="AlphaFoldDB" id="A0AB34IDR9"/>
<feature type="transmembrane region" description="Helical" evidence="6">
    <location>
        <begin position="158"/>
        <end position="177"/>
    </location>
</feature>
<dbReference type="InterPro" id="IPR003689">
    <property type="entry name" value="ZIP"/>
</dbReference>
<feature type="compositionally biased region" description="Low complexity" evidence="5">
    <location>
        <begin position="204"/>
        <end position="219"/>
    </location>
</feature>
<feature type="compositionally biased region" description="Basic and acidic residues" evidence="5">
    <location>
        <begin position="125"/>
        <end position="153"/>
    </location>
</feature>
<dbReference type="PANTHER" id="PTHR16950">
    <property type="entry name" value="ZINC TRANSPORTER SLC39A7 HISTIDINE-RICH MEMBRANE PROTEIN KE4"/>
    <property type="match status" value="1"/>
</dbReference>
<name>A0AB34IDR9_PRYPA</name>
<protein>
    <submittedName>
        <fullName evidence="7">Uncharacterized protein</fullName>
    </submittedName>
</protein>
<keyword evidence="2 6" id="KW-0812">Transmembrane</keyword>
<evidence type="ECO:0000256" key="2">
    <source>
        <dbReference type="ARBA" id="ARBA00022692"/>
    </source>
</evidence>
<keyword evidence="8" id="KW-1185">Reference proteome</keyword>
<dbReference type="EMBL" id="JBGBPQ010000030">
    <property type="protein sequence ID" value="KAL1495951.1"/>
    <property type="molecule type" value="Genomic_DNA"/>
</dbReference>
<feature type="compositionally biased region" description="Basic and acidic residues" evidence="5">
    <location>
        <begin position="259"/>
        <end position="274"/>
    </location>
</feature>
<feature type="compositionally biased region" description="Low complexity" evidence="5">
    <location>
        <begin position="238"/>
        <end position="249"/>
    </location>
</feature>
<evidence type="ECO:0000256" key="1">
    <source>
        <dbReference type="ARBA" id="ARBA00004141"/>
    </source>
</evidence>
<feature type="region of interest" description="Disordered" evidence="5">
    <location>
        <begin position="112"/>
        <end position="154"/>
    </location>
</feature>
<evidence type="ECO:0000313" key="8">
    <source>
        <dbReference type="Proteomes" id="UP001515480"/>
    </source>
</evidence>
<feature type="transmembrane region" description="Helical" evidence="6">
    <location>
        <begin position="55"/>
        <end position="76"/>
    </location>
</feature>
<feature type="region of interest" description="Disordered" evidence="5">
    <location>
        <begin position="187"/>
        <end position="302"/>
    </location>
</feature>
<evidence type="ECO:0000313" key="7">
    <source>
        <dbReference type="EMBL" id="KAL1495951.1"/>
    </source>
</evidence>
<feature type="transmembrane region" description="Helical" evidence="6">
    <location>
        <begin position="375"/>
        <end position="392"/>
    </location>
</feature>
<dbReference type="GO" id="GO:0006882">
    <property type="term" value="P:intracellular zinc ion homeostasis"/>
    <property type="evidence" value="ECO:0007669"/>
    <property type="project" value="TreeGrafter"/>
</dbReference>
<gene>
    <name evidence="7" type="ORF">AB1Y20_014593</name>
</gene>
<feature type="transmembrane region" description="Helical" evidence="6">
    <location>
        <begin position="88"/>
        <end position="107"/>
    </location>
</feature>
<evidence type="ECO:0000256" key="3">
    <source>
        <dbReference type="ARBA" id="ARBA00022989"/>
    </source>
</evidence>
<reference evidence="7 8" key="1">
    <citation type="journal article" date="2024" name="Science">
        <title>Giant polyketide synthase enzymes in the biosynthesis of giant marine polyether toxins.</title>
        <authorList>
            <person name="Fallon T.R."/>
            <person name="Shende V.V."/>
            <person name="Wierzbicki I.H."/>
            <person name="Pendleton A.L."/>
            <person name="Watervoot N.F."/>
            <person name="Auber R.P."/>
            <person name="Gonzalez D.J."/>
            <person name="Wisecaver J.H."/>
            <person name="Moore B.S."/>
        </authorList>
    </citation>
    <scope>NUCLEOTIDE SEQUENCE [LARGE SCALE GENOMIC DNA]</scope>
    <source>
        <strain evidence="7 8">12B1</strain>
    </source>
</reference>
<dbReference type="GO" id="GO:0016020">
    <property type="term" value="C:membrane"/>
    <property type="evidence" value="ECO:0007669"/>
    <property type="project" value="UniProtKB-SubCell"/>
</dbReference>
<evidence type="ECO:0000256" key="6">
    <source>
        <dbReference type="SAM" id="Phobius"/>
    </source>
</evidence>
<organism evidence="7 8">
    <name type="scientific">Prymnesium parvum</name>
    <name type="common">Toxic golden alga</name>
    <dbReference type="NCBI Taxonomy" id="97485"/>
    <lineage>
        <taxon>Eukaryota</taxon>
        <taxon>Haptista</taxon>
        <taxon>Haptophyta</taxon>
        <taxon>Prymnesiophyceae</taxon>
        <taxon>Prymnesiales</taxon>
        <taxon>Prymnesiaceae</taxon>
        <taxon>Prymnesium</taxon>
    </lineage>
</organism>
<evidence type="ECO:0000256" key="5">
    <source>
        <dbReference type="SAM" id="MobiDB-lite"/>
    </source>
</evidence>
<comment type="subcellular location">
    <subcellularLocation>
        <location evidence="1">Membrane</location>
        <topology evidence="1">Multi-pass membrane protein</topology>
    </subcellularLocation>
</comment>